<dbReference type="SUPFAM" id="SSF48208">
    <property type="entry name" value="Six-hairpin glycosidases"/>
    <property type="match status" value="1"/>
</dbReference>
<proteinExistence type="predicted"/>
<dbReference type="PANTHER" id="PTHR47791:SF3">
    <property type="entry name" value="MEIOTICALLY UP-REGULATED GENE 191 PROTEIN"/>
    <property type="match status" value="1"/>
</dbReference>
<reference evidence="1 2" key="1">
    <citation type="journal article" date="2011" name="J. Bacteriol.">
        <title>Draft Genome Sequence of Gordonia neofelifaecis NRRL B-59395, a Cholesterol-Degrading Actinomycete.</title>
        <authorList>
            <person name="Ge F."/>
            <person name="Li W."/>
            <person name="Chen G."/>
            <person name="Liu Y."/>
            <person name="Zhang G."/>
            <person name="Yong B."/>
            <person name="Wang Q."/>
            <person name="Wang N."/>
            <person name="Huang Z."/>
            <person name="Li W."/>
            <person name="Wang J."/>
            <person name="Wu C."/>
            <person name="Xie Q."/>
            <person name="Liu G."/>
        </authorList>
    </citation>
    <scope>NUCLEOTIDE SEQUENCE [LARGE SCALE GENOMIC DNA]</scope>
    <source>
        <strain evidence="1 2">NRRL B-59395</strain>
    </source>
</reference>
<evidence type="ECO:0000313" key="2">
    <source>
        <dbReference type="Proteomes" id="UP000035065"/>
    </source>
</evidence>
<keyword evidence="1" id="KW-0378">Hydrolase</keyword>
<dbReference type="PANTHER" id="PTHR47791">
    <property type="entry name" value="MEIOTICALLY UP-REGULATED GENE 191 PROTEIN"/>
    <property type="match status" value="1"/>
</dbReference>
<dbReference type="STRING" id="644548.SCNU_08621"/>
<dbReference type="AlphaFoldDB" id="F1YIK0"/>
<dbReference type="Gene3D" id="1.50.10.20">
    <property type="match status" value="1"/>
</dbReference>
<dbReference type="InterPro" id="IPR005198">
    <property type="entry name" value="Glyco_hydro_76"/>
</dbReference>
<keyword evidence="2" id="KW-1185">Reference proteome</keyword>
<dbReference type="InterPro" id="IPR008928">
    <property type="entry name" value="6-hairpin_glycosidase_sf"/>
</dbReference>
<dbReference type="Pfam" id="PF03663">
    <property type="entry name" value="Glyco_hydro_76"/>
    <property type="match status" value="1"/>
</dbReference>
<dbReference type="RefSeq" id="WP_009678957.1">
    <property type="nucleotide sequence ID" value="NZ_AEUD01000006.1"/>
</dbReference>
<organism evidence="1 2">
    <name type="scientific">Gordonia neofelifaecis NRRL B-59395</name>
    <dbReference type="NCBI Taxonomy" id="644548"/>
    <lineage>
        <taxon>Bacteria</taxon>
        <taxon>Bacillati</taxon>
        <taxon>Actinomycetota</taxon>
        <taxon>Actinomycetes</taxon>
        <taxon>Mycobacteriales</taxon>
        <taxon>Gordoniaceae</taxon>
        <taxon>Gordonia</taxon>
    </lineage>
</organism>
<accession>F1YIK0</accession>
<evidence type="ECO:0000313" key="1">
    <source>
        <dbReference type="EMBL" id="EGD55308.1"/>
    </source>
</evidence>
<dbReference type="EMBL" id="AEUD01000006">
    <property type="protein sequence ID" value="EGD55308.1"/>
    <property type="molecule type" value="Genomic_DNA"/>
</dbReference>
<protein>
    <submittedName>
        <fullName evidence="1">Putative glycosyl hydrolase</fullName>
    </submittedName>
</protein>
<dbReference type="InterPro" id="IPR053169">
    <property type="entry name" value="MUG_Protein"/>
</dbReference>
<name>F1YIK0_9ACTN</name>
<comment type="caution">
    <text evidence="1">The sequence shown here is derived from an EMBL/GenBank/DDBJ whole genome shotgun (WGS) entry which is preliminary data.</text>
</comment>
<sequence length="391" mass="41766">MTAETKSAQDRARAAQDAIAARHLRPLFGWVPGTLLGGVAWPPVGRPLSRAAITSSWNLWWQAHLVDLLVDGYIHRFDDHCGIAAGRLMRGIWIRNGFRWTNQYYDDMAWLGLAAERVSRHVPRENTADFSGTAARLSSVMVDAWRPRLGGGIPWRTTDTFFNAPANGPAAILLARTGRHDRSVAMADWMDASLRLPSGLIADGVWHRPNGDLELDSATFTYCQGVALGAEVEAYRLTGADVHLDRIDALLRAVAARMTVDGVIRGAGGGDGGLFAGILARYLAFTATDLPPRADDLRARAGRLVLDSADAAWANRALDADGRPVFGPDWHRPAALPDGSGSAARKIGGAVAASSVPERDLSVQISAGILLESAVSVTIGSSEHTGSATPD</sequence>
<dbReference type="GO" id="GO:0016787">
    <property type="term" value="F:hydrolase activity"/>
    <property type="evidence" value="ECO:0007669"/>
    <property type="project" value="UniProtKB-KW"/>
</dbReference>
<dbReference type="OrthoDB" id="2505409at2"/>
<gene>
    <name evidence="1" type="ORF">SCNU_08621</name>
</gene>
<dbReference type="eggNOG" id="COG4833">
    <property type="taxonomic scope" value="Bacteria"/>
</dbReference>
<dbReference type="GO" id="GO:0005975">
    <property type="term" value="P:carbohydrate metabolic process"/>
    <property type="evidence" value="ECO:0007669"/>
    <property type="project" value="InterPro"/>
</dbReference>
<dbReference type="Proteomes" id="UP000035065">
    <property type="component" value="Unassembled WGS sequence"/>
</dbReference>